<reference evidence="1 2" key="1">
    <citation type="submission" date="2019-09" db="EMBL/GenBank/DDBJ databases">
        <title>Hydrogenophaga aromatica sp. nov., isolated from a para-xylene-degrading enrichment culture.</title>
        <authorList>
            <person name="Tancsics A."/>
            <person name="Banerjee S."/>
        </authorList>
    </citation>
    <scope>NUCLEOTIDE SEQUENCE [LARGE SCALE GENOMIC DNA]</scope>
    <source>
        <strain evidence="1 2">D2P1</strain>
    </source>
</reference>
<keyword evidence="2" id="KW-1185">Reference proteome</keyword>
<name>A0A7Y8GXX8_9BURK</name>
<proteinExistence type="predicted"/>
<evidence type="ECO:0000313" key="2">
    <source>
        <dbReference type="Proteomes" id="UP000545507"/>
    </source>
</evidence>
<gene>
    <name evidence="1" type="ORF">F3K02_16940</name>
</gene>
<evidence type="ECO:0000313" key="1">
    <source>
        <dbReference type="EMBL" id="NWF46925.1"/>
    </source>
</evidence>
<comment type="caution">
    <text evidence="1">The sequence shown here is derived from an EMBL/GenBank/DDBJ whole genome shotgun (WGS) entry which is preliminary data.</text>
</comment>
<dbReference type="EMBL" id="VYGV01000016">
    <property type="protein sequence ID" value="NWF46925.1"/>
    <property type="molecule type" value="Genomic_DNA"/>
</dbReference>
<sequence length="66" mass="7050">MQTTFTTYADPADAFQAALETGGVRAGVAVMSDGAYLVCTARTARKYGWEFLGRVYALPASKRAPT</sequence>
<protein>
    <submittedName>
        <fullName evidence="1">Uncharacterized protein</fullName>
    </submittedName>
</protein>
<accession>A0A7Y8GXX8</accession>
<dbReference type="Proteomes" id="UP000545507">
    <property type="component" value="Unassembled WGS sequence"/>
</dbReference>
<dbReference type="AlphaFoldDB" id="A0A7Y8GXX8"/>
<dbReference type="RefSeq" id="WP_177136834.1">
    <property type="nucleotide sequence ID" value="NZ_VYGV01000016.1"/>
</dbReference>
<organism evidence="1 2">
    <name type="scientific">Hydrogenophaga aromaticivorans</name>
    <dbReference type="NCBI Taxonomy" id="2610898"/>
    <lineage>
        <taxon>Bacteria</taxon>
        <taxon>Pseudomonadati</taxon>
        <taxon>Pseudomonadota</taxon>
        <taxon>Betaproteobacteria</taxon>
        <taxon>Burkholderiales</taxon>
        <taxon>Comamonadaceae</taxon>
        <taxon>Hydrogenophaga</taxon>
    </lineage>
</organism>